<feature type="compositionally biased region" description="Basic and acidic residues" evidence="1">
    <location>
        <begin position="188"/>
        <end position="202"/>
    </location>
</feature>
<dbReference type="AlphaFoldDB" id="A0AB34J1I9"/>
<accession>A0AB34J1I9</accession>
<proteinExistence type="predicted"/>
<organism evidence="2 3">
    <name type="scientific">Prymnesium parvum</name>
    <name type="common">Toxic golden alga</name>
    <dbReference type="NCBI Taxonomy" id="97485"/>
    <lineage>
        <taxon>Eukaryota</taxon>
        <taxon>Haptista</taxon>
        <taxon>Haptophyta</taxon>
        <taxon>Prymnesiophyceae</taxon>
        <taxon>Prymnesiales</taxon>
        <taxon>Prymnesiaceae</taxon>
        <taxon>Prymnesium</taxon>
    </lineage>
</organism>
<feature type="compositionally biased region" description="Basic and acidic residues" evidence="1">
    <location>
        <begin position="93"/>
        <end position="107"/>
    </location>
</feature>
<reference evidence="2 3" key="1">
    <citation type="journal article" date="2024" name="Science">
        <title>Giant polyketide synthase enzymes in the biosynthesis of giant marine polyether toxins.</title>
        <authorList>
            <person name="Fallon T.R."/>
            <person name="Shende V.V."/>
            <person name="Wierzbicki I.H."/>
            <person name="Pendleton A.L."/>
            <person name="Watervoot N.F."/>
            <person name="Auber R.P."/>
            <person name="Gonzalez D.J."/>
            <person name="Wisecaver J.H."/>
            <person name="Moore B.S."/>
        </authorList>
    </citation>
    <scope>NUCLEOTIDE SEQUENCE [LARGE SCALE GENOMIC DNA]</scope>
    <source>
        <strain evidence="2 3">12B1</strain>
    </source>
</reference>
<protein>
    <submittedName>
        <fullName evidence="2">Uncharacterized protein</fullName>
    </submittedName>
</protein>
<feature type="compositionally biased region" description="Low complexity" evidence="1">
    <location>
        <begin position="1"/>
        <end position="10"/>
    </location>
</feature>
<gene>
    <name evidence="2" type="ORF">AB1Y20_006842</name>
</gene>
<evidence type="ECO:0000313" key="2">
    <source>
        <dbReference type="EMBL" id="KAL1510539.1"/>
    </source>
</evidence>
<feature type="compositionally biased region" description="Low complexity" evidence="1">
    <location>
        <begin position="26"/>
        <end position="38"/>
    </location>
</feature>
<comment type="caution">
    <text evidence="2">The sequence shown here is derived from an EMBL/GenBank/DDBJ whole genome shotgun (WGS) entry which is preliminary data.</text>
</comment>
<sequence>MLALGDYGSGSDDDDASDDEPPPKPSVLLPPLAAQVVSSDDDEDEDIVPQSGRGEVDQGSSAVVQEEGGAEEGLPSIEDVLANTSASEFLTAPKEEFEHQSFDRKAPDTTSPTVPSQSAESSGYGMGMGKKTQTAEQMAHAARLAKQQASGKGKPAGKGAEKKGESIKDRTKNKRKLDQSASFLGGRWKTEEEMHLRDHFDS</sequence>
<evidence type="ECO:0000313" key="3">
    <source>
        <dbReference type="Proteomes" id="UP001515480"/>
    </source>
</evidence>
<evidence type="ECO:0000256" key="1">
    <source>
        <dbReference type="SAM" id="MobiDB-lite"/>
    </source>
</evidence>
<dbReference type="EMBL" id="JBGBPQ010000015">
    <property type="protein sequence ID" value="KAL1510539.1"/>
    <property type="molecule type" value="Genomic_DNA"/>
</dbReference>
<keyword evidence="3" id="KW-1185">Reference proteome</keyword>
<dbReference type="Proteomes" id="UP001515480">
    <property type="component" value="Unassembled WGS sequence"/>
</dbReference>
<feature type="compositionally biased region" description="Basic and acidic residues" evidence="1">
    <location>
        <begin position="159"/>
        <end position="170"/>
    </location>
</feature>
<name>A0AB34J1I9_PRYPA</name>
<feature type="compositionally biased region" description="Polar residues" evidence="1">
    <location>
        <begin position="108"/>
        <end position="121"/>
    </location>
</feature>
<feature type="compositionally biased region" description="Acidic residues" evidence="1">
    <location>
        <begin position="11"/>
        <end position="20"/>
    </location>
</feature>
<feature type="region of interest" description="Disordered" evidence="1">
    <location>
        <begin position="1"/>
        <end position="202"/>
    </location>
</feature>